<dbReference type="PANTHER" id="PTHR31859:SF9">
    <property type="entry name" value="TETRATRICOPEPTIDE REPEAT PROTEIN 39B"/>
    <property type="match status" value="1"/>
</dbReference>
<protein>
    <submittedName>
        <fullName evidence="1">Uncharacterized protein</fullName>
    </submittedName>
</protein>
<gene>
    <name evidence="1" type="ORF">MENT_LOCUS51769</name>
</gene>
<dbReference type="OrthoDB" id="43460at2759"/>
<dbReference type="SUPFAM" id="SSF48452">
    <property type="entry name" value="TPR-like"/>
    <property type="match status" value="1"/>
</dbReference>
<sequence>MDLLNSIEESKLALNLFLENRFDLAEKKLAKFVDCSIYHSLGNGLLLMIRALMSFERNDIDKAIEAIDRGLCLIQKFRGKQCRTIELIFRMNGYNYNFCDYTEEQLHAELCYAELIMIRAILCLLSDETLTGKIGGLLRIRSCFSIYSGLYRFLEENEDSRNNSLLWQEFEAGVCFGFGLFNLLLASIPAKLAIFLQLAGLNGDKEKGISELIKCSKFDGTLRSPFASFSILFYQLVVVALIGVERIDLGLCERIFTKLNGKYSKGAIILFLRARYRLLNGGHIDESVQLYWRSIRSQSEYKQFHHICHWELAVTNIFLLHWTRAAWHANKLYEESKWSKSIYAYLLAVCIEADKSGDISKNVPENRIKIAGKSIPMEKFCEKRALKWLQMNNNNKDSIEPRRLFLPQFELIYLCSGFGLLNNYCCPWIVRPLLEFIDKEWEEFNKGATISNKCAKVEQLLWLFLRAICLGKLGEFHEAFGIFQKIIRR</sequence>
<organism evidence="1 2">
    <name type="scientific">Meloidogyne enterolobii</name>
    <name type="common">Root-knot nematode worm</name>
    <name type="synonym">Meloidogyne mayaguensis</name>
    <dbReference type="NCBI Taxonomy" id="390850"/>
    <lineage>
        <taxon>Eukaryota</taxon>
        <taxon>Metazoa</taxon>
        <taxon>Ecdysozoa</taxon>
        <taxon>Nematoda</taxon>
        <taxon>Chromadorea</taxon>
        <taxon>Rhabditida</taxon>
        <taxon>Tylenchina</taxon>
        <taxon>Tylenchomorpha</taxon>
        <taxon>Tylenchoidea</taxon>
        <taxon>Meloidogynidae</taxon>
        <taxon>Meloidogyninae</taxon>
        <taxon>Meloidogyne</taxon>
    </lineage>
</organism>
<evidence type="ECO:0000313" key="1">
    <source>
        <dbReference type="EMBL" id="CAD2198453.1"/>
    </source>
</evidence>
<reference evidence="1 2" key="1">
    <citation type="submission" date="2020-08" db="EMBL/GenBank/DDBJ databases">
        <authorList>
            <person name="Koutsovoulos G."/>
            <person name="Danchin GJ E."/>
        </authorList>
    </citation>
    <scope>NUCLEOTIDE SEQUENCE [LARGE SCALE GENOMIC DNA]</scope>
</reference>
<dbReference type="AlphaFoldDB" id="A0A6V7XGS7"/>
<dbReference type="InterPro" id="IPR011990">
    <property type="entry name" value="TPR-like_helical_dom_sf"/>
</dbReference>
<evidence type="ECO:0000313" key="2">
    <source>
        <dbReference type="Proteomes" id="UP000580250"/>
    </source>
</evidence>
<comment type="caution">
    <text evidence="1">The sequence shown here is derived from an EMBL/GenBank/DDBJ whole genome shotgun (WGS) entry which is preliminary data.</text>
</comment>
<dbReference type="InterPro" id="IPR019412">
    <property type="entry name" value="IML2/TPR_39"/>
</dbReference>
<dbReference type="PANTHER" id="PTHR31859">
    <property type="entry name" value="TETRATRICOPEPTIDE REPEAT PROTEIN 39 FAMILY MEMBER"/>
    <property type="match status" value="1"/>
</dbReference>
<proteinExistence type="predicted"/>
<dbReference type="Pfam" id="PF10300">
    <property type="entry name" value="Iml2-TPR_39"/>
    <property type="match status" value="1"/>
</dbReference>
<dbReference type="Proteomes" id="UP000580250">
    <property type="component" value="Unassembled WGS sequence"/>
</dbReference>
<name>A0A6V7XGS7_MELEN</name>
<accession>A0A6V7XGS7</accession>
<dbReference type="EMBL" id="CAJEWN010001563">
    <property type="protein sequence ID" value="CAD2198453.1"/>
    <property type="molecule type" value="Genomic_DNA"/>
</dbReference>